<evidence type="ECO:0000256" key="1">
    <source>
        <dbReference type="ARBA" id="ARBA00004162"/>
    </source>
</evidence>
<evidence type="ECO:0000256" key="8">
    <source>
        <dbReference type="SAM" id="Phobius"/>
    </source>
</evidence>
<evidence type="ECO:0000256" key="3">
    <source>
        <dbReference type="ARBA" id="ARBA00022475"/>
    </source>
</evidence>
<dbReference type="InterPro" id="IPR005498">
    <property type="entry name" value="T4SS_VirB10/TraB/TrbI"/>
</dbReference>
<evidence type="ECO:0000313" key="9">
    <source>
        <dbReference type="EMBL" id="PZN69339.1"/>
    </source>
</evidence>
<feature type="compositionally biased region" description="Polar residues" evidence="7">
    <location>
        <begin position="1"/>
        <end position="10"/>
    </location>
</feature>
<feature type="region of interest" description="Disordered" evidence="7">
    <location>
        <begin position="121"/>
        <end position="161"/>
    </location>
</feature>
<keyword evidence="4 8" id="KW-0812">Transmembrane</keyword>
<comment type="similarity">
    <text evidence="2">Belongs to the TrbI/VirB10 family.</text>
</comment>
<dbReference type="AlphaFoldDB" id="A0A2W4QFP1"/>
<comment type="subcellular location">
    <subcellularLocation>
        <location evidence="1">Cell membrane</location>
        <topology evidence="1">Single-pass membrane protein</topology>
    </subcellularLocation>
</comment>
<feature type="compositionally biased region" description="Polar residues" evidence="7">
    <location>
        <begin position="18"/>
        <end position="34"/>
    </location>
</feature>
<dbReference type="NCBIfam" id="NF038091">
    <property type="entry name" value="T4SS_VirB10"/>
    <property type="match status" value="1"/>
</dbReference>
<dbReference type="EMBL" id="QJPH01000579">
    <property type="protein sequence ID" value="PZN69339.1"/>
    <property type="molecule type" value="Genomic_DNA"/>
</dbReference>
<evidence type="ECO:0000313" key="10">
    <source>
        <dbReference type="Proteomes" id="UP000249396"/>
    </source>
</evidence>
<dbReference type="CDD" id="cd16429">
    <property type="entry name" value="VirB10"/>
    <property type="match status" value="1"/>
</dbReference>
<reference evidence="9 10" key="1">
    <citation type="journal article" date="2018" name="Aquat. Microb. Ecol.">
        <title>Gammaproteobacterial methanotrophs dominate.</title>
        <authorList>
            <person name="Rissanen A.J."/>
            <person name="Saarenheimo J."/>
            <person name="Tiirola M."/>
            <person name="Peura S."/>
            <person name="Aalto S.L."/>
            <person name="Karvinen A."/>
            <person name="Nykanen H."/>
        </authorList>
    </citation>
    <scope>NUCLEOTIDE SEQUENCE [LARGE SCALE GENOMIC DNA]</scope>
    <source>
        <strain evidence="9">AMbin10</strain>
    </source>
</reference>
<dbReference type="Gene3D" id="2.40.128.260">
    <property type="entry name" value="Type IV secretion system, VirB10/TraB/TrbI"/>
    <property type="match status" value="2"/>
</dbReference>
<evidence type="ECO:0000256" key="5">
    <source>
        <dbReference type="ARBA" id="ARBA00022989"/>
    </source>
</evidence>
<name>A0A2W4QFP1_9GAMM</name>
<protein>
    <submittedName>
        <fullName evidence="9">Conjugal transfer protein</fullName>
    </submittedName>
</protein>
<keyword evidence="3" id="KW-1003">Cell membrane</keyword>
<evidence type="ECO:0000256" key="7">
    <source>
        <dbReference type="SAM" id="MobiDB-lite"/>
    </source>
</evidence>
<sequence length="424" mass="43892">MSQNPTQGNTPAGLGHASNPTGNGTIGNNSTATGDGQGGRESEPLHENHGLPSVNRRRASNKLVSALGIVFILGVGVALIVAVNADGKGKSAPKKPLTDKVESTLPKLVMPTPPVPVPVAVQQPSASPPIQPAGAKAGPQPVTASAIKPPPAPAAPAANVKPPLSWQDRKMLGEIIIDNQGGGGKATPVRAEAVGKELNDHHSGGKNELAAKLEPTVTKAAYASVLPNRNFIIAKGTTLDCALETAINTTVPGITRCRLTSDVYSDDGKVVLLDRGSQLVGEYQGGIKQGQARVFVLWTRAKTPNGVVVSLNSPGVDALGRGGLEGFVDTHFAERFGAAIMITLLQDAVAVLIAKEQSQGNGGGGTTILYGQNSLTGSQKFIEKTLDAQLNIPPTLYKNQGDHIQVMVARDLDFSSVYALQVAE</sequence>
<dbReference type="GO" id="GO:0005886">
    <property type="term" value="C:plasma membrane"/>
    <property type="evidence" value="ECO:0007669"/>
    <property type="project" value="UniProtKB-SubCell"/>
</dbReference>
<dbReference type="Pfam" id="PF03743">
    <property type="entry name" value="TrbI"/>
    <property type="match status" value="1"/>
</dbReference>
<comment type="caution">
    <text evidence="9">The sequence shown here is derived from an EMBL/GenBank/DDBJ whole genome shotgun (WGS) entry which is preliminary data.</text>
</comment>
<evidence type="ECO:0000256" key="4">
    <source>
        <dbReference type="ARBA" id="ARBA00022692"/>
    </source>
</evidence>
<feature type="transmembrane region" description="Helical" evidence="8">
    <location>
        <begin position="63"/>
        <end position="83"/>
    </location>
</feature>
<dbReference type="InterPro" id="IPR047695">
    <property type="entry name" value="T4SS_VirB10/PtlG"/>
</dbReference>
<keyword evidence="5 8" id="KW-1133">Transmembrane helix</keyword>
<feature type="compositionally biased region" description="Basic and acidic residues" evidence="7">
    <location>
        <begin position="38"/>
        <end position="49"/>
    </location>
</feature>
<proteinExistence type="inferred from homology"/>
<gene>
    <name evidence="9" type="ORF">DM484_29905</name>
</gene>
<evidence type="ECO:0000256" key="2">
    <source>
        <dbReference type="ARBA" id="ARBA00010265"/>
    </source>
</evidence>
<keyword evidence="6 8" id="KW-0472">Membrane</keyword>
<evidence type="ECO:0000256" key="6">
    <source>
        <dbReference type="ARBA" id="ARBA00023136"/>
    </source>
</evidence>
<accession>A0A2W4QFP1</accession>
<dbReference type="Proteomes" id="UP000249396">
    <property type="component" value="Unassembled WGS sequence"/>
</dbReference>
<dbReference type="InterPro" id="IPR042217">
    <property type="entry name" value="T4SS_VirB10/TrbI"/>
</dbReference>
<feature type="region of interest" description="Disordered" evidence="7">
    <location>
        <begin position="1"/>
        <end position="54"/>
    </location>
</feature>
<organism evidence="9 10">
    <name type="scientific">Candidatus Methylumidiphilus alinenensis</name>
    <dbReference type="NCBI Taxonomy" id="2202197"/>
    <lineage>
        <taxon>Bacteria</taxon>
        <taxon>Pseudomonadati</taxon>
        <taxon>Pseudomonadota</taxon>
        <taxon>Gammaproteobacteria</taxon>
        <taxon>Methylococcales</taxon>
        <taxon>Candidatus Methylumidiphilus</taxon>
    </lineage>
</organism>